<dbReference type="EMBL" id="KQ947404">
    <property type="protein sequence ID" value="KUJ24305.1"/>
    <property type="molecule type" value="Genomic_DNA"/>
</dbReference>
<dbReference type="Pfam" id="PF00583">
    <property type="entry name" value="Acetyltransf_1"/>
    <property type="match status" value="1"/>
</dbReference>
<dbReference type="InterPro" id="IPR016181">
    <property type="entry name" value="Acyl_CoA_acyltransferase"/>
</dbReference>
<reference evidence="4 5" key="1">
    <citation type="submission" date="2015-10" db="EMBL/GenBank/DDBJ databases">
        <title>Full genome of DAOMC 229536 Phialocephala scopiformis, a fungal endophyte of spruce producing the potent anti-insectan compound rugulosin.</title>
        <authorList>
            <consortium name="DOE Joint Genome Institute"/>
            <person name="Walker A.K."/>
            <person name="Frasz S.L."/>
            <person name="Seifert K.A."/>
            <person name="Miller J.D."/>
            <person name="Mondo S.J."/>
            <person name="Labutti K."/>
            <person name="Lipzen A."/>
            <person name="Dockter R."/>
            <person name="Kennedy M."/>
            <person name="Grigoriev I.V."/>
            <person name="Spatafora J.W."/>
        </authorList>
    </citation>
    <scope>NUCLEOTIDE SEQUENCE [LARGE SCALE GENOMIC DNA]</scope>
    <source>
        <strain evidence="4 5">CBS 120377</strain>
    </source>
</reference>
<keyword evidence="2 4" id="KW-0012">Acyltransferase</keyword>
<evidence type="ECO:0000313" key="4">
    <source>
        <dbReference type="EMBL" id="KUJ24305.1"/>
    </source>
</evidence>
<organism evidence="4 5">
    <name type="scientific">Mollisia scopiformis</name>
    <name type="common">Conifer needle endophyte fungus</name>
    <name type="synonym">Phialocephala scopiformis</name>
    <dbReference type="NCBI Taxonomy" id="149040"/>
    <lineage>
        <taxon>Eukaryota</taxon>
        <taxon>Fungi</taxon>
        <taxon>Dikarya</taxon>
        <taxon>Ascomycota</taxon>
        <taxon>Pezizomycotina</taxon>
        <taxon>Leotiomycetes</taxon>
        <taxon>Helotiales</taxon>
        <taxon>Mollisiaceae</taxon>
        <taxon>Mollisia</taxon>
    </lineage>
</organism>
<dbReference type="AlphaFoldDB" id="A0A194XVE9"/>
<evidence type="ECO:0000256" key="2">
    <source>
        <dbReference type="ARBA" id="ARBA00023315"/>
    </source>
</evidence>
<evidence type="ECO:0000256" key="1">
    <source>
        <dbReference type="ARBA" id="ARBA00022679"/>
    </source>
</evidence>
<gene>
    <name evidence="4" type="ORF">LY89DRAFT_17475</name>
</gene>
<sequence length="186" mass="20464">MPESTTPSPLPQNPTFRLARPEDAPAIAHLGSTVFRTTFGYSMPPSDLETYLQTSYSASSITCDLLNPTITVLVATSPISPYPIVGFSQLNRSSSEPCIADSPKPVELQRLYVDTSFHGGGVGKGLVGEVERIAKEEGYRTLWLGVWEENFKAQGFYGRLGFERCGIHSFKMGECVQWDLILKKAI</sequence>
<dbReference type="Proteomes" id="UP000070700">
    <property type="component" value="Unassembled WGS sequence"/>
</dbReference>
<dbReference type="PANTHER" id="PTHR43877">
    <property type="entry name" value="AMINOALKYLPHOSPHONATE N-ACETYLTRANSFERASE-RELATED-RELATED"/>
    <property type="match status" value="1"/>
</dbReference>
<protein>
    <submittedName>
        <fullName evidence="4">Acyl-CoA N-acyltransferase</fullName>
    </submittedName>
</protein>
<keyword evidence="5" id="KW-1185">Reference proteome</keyword>
<dbReference type="InterPro" id="IPR050832">
    <property type="entry name" value="Bact_Acetyltransf"/>
</dbReference>
<evidence type="ECO:0000313" key="5">
    <source>
        <dbReference type="Proteomes" id="UP000070700"/>
    </source>
</evidence>
<dbReference type="InterPro" id="IPR000182">
    <property type="entry name" value="GNAT_dom"/>
</dbReference>
<dbReference type="InParanoid" id="A0A194XVE9"/>
<feature type="domain" description="N-acetyltransferase" evidence="3">
    <location>
        <begin position="14"/>
        <end position="186"/>
    </location>
</feature>
<proteinExistence type="predicted"/>
<name>A0A194XVE9_MOLSC</name>
<dbReference type="SUPFAM" id="SSF55729">
    <property type="entry name" value="Acyl-CoA N-acyltransferases (Nat)"/>
    <property type="match status" value="1"/>
</dbReference>
<dbReference type="OrthoDB" id="9975416at2759"/>
<dbReference type="STRING" id="149040.A0A194XVE9"/>
<dbReference type="GO" id="GO:0016747">
    <property type="term" value="F:acyltransferase activity, transferring groups other than amino-acyl groups"/>
    <property type="evidence" value="ECO:0007669"/>
    <property type="project" value="InterPro"/>
</dbReference>
<dbReference type="PROSITE" id="PS51186">
    <property type="entry name" value="GNAT"/>
    <property type="match status" value="1"/>
</dbReference>
<evidence type="ECO:0000259" key="3">
    <source>
        <dbReference type="PROSITE" id="PS51186"/>
    </source>
</evidence>
<keyword evidence="1 4" id="KW-0808">Transferase</keyword>
<accession>A0A194XVE9</accession>
<dbReference type="GeneID" id="28815303"/>
<dbReference type="RefSeq" id="XP_018078660.1">
    <property type="nucleotide sequence ID" value="XM_018205577.1"/>
</dbReference>
<dbReference type="KEGG" id="psco:LY89DRAFT_17475"/>
<dbReference type="Gene3D" id="3.40.630.30">
    <property type="match status" value="1"/>
</dbReference>